<organism evidence="1 2">
    <name type="scientific">Phytophthora citrophthora</name>
    <dbReference type="NCBI Taxonomy" id="4793"/>
    <lineage>
        <taxon>Eukaryota</taxon>
        <taxon>Sar</taxon>
        <taxon>Stramenopiles</taxon>
        <taxon>Oomycota</taxon>
        <taxon>Peronosporomycetes</taxon>
        <taxon>Peronosporales</taxon>
        <taxon>Peronosporaceae</taxon>
        <taxon>Phytophthora</taxon>
    </lineage>
</organism>
<dbReference type="EMBL" id="JASMQC010000009">
    <property type="protein sequence ID" value="KAK1942581.1"/>
    <property type="molecule type" value="Genomic_DNA"/>
</dbReference>
<proteinExistence type="predicted"/>
<sequence length="98" mass="11235">MSRKGGHESFIEAGSKSMNKLSKLDDAYYIKALESNKKFVLQLNNGLFKRFEVKGITPREYGDEDEANGRRQYWRLFQSTPEAVHKLLEGKQPPGLTN</sequence>
<name>A0AAD9GQH5_9STRA</name>
<gene>
    <name evidence="1" type="ORF">P3T76_006080</name>
</gene>
<evidence type="ECO:0000313" key="2">
    <source>
        <dbReference type="Proteomes" id="UP001259832"/>
    </source>
</evidence>
<reference evidence="1" key="1">
    <citation type="submission" date="2023-08" db="EMBL/GenBank/DDBJ databases">
        <title>Reference Genome Resource for the Citrus Pathogen Phytophthora citrophthora.</title>
        <authorList>
            <person name="Moller H."/>
            <person name="Coetzee B."/>
            <person name="Rose L.J."/>
            <person name="Van Niekerk J.M."/>
        </authorList>
    </citation>
    <scope>NUCLEOTIDE SEQUENCE</scope>
    <source>
        <strain evidence="1">STE-U-9442</strain>
    </source>
</reference>
<protein>
    <submittedName>
        <fullName evidence="1">Uncharacterized protein</fullName>
    </submittedName>
</protein>
<evidence type="ECO:0000313" key="1">
    <source>
        <dbReference type="EMBL" id="KAK1942581.1"/>
    </source>
</evidence>
<accession>A0AAD9GQH5</accession>
<dbReference type="AlphaFoldDB" id="A0AAD9GQH5"/>
<keyword evidence="2" id="KW-1185">Reference proteome</keyword>
<dbReference type="Proteomes" id="UP001259832">
    <property type="component" value="Unassembled WGS sequence"/>
</dbReference>
<comment type="caution">
    <text evidence="1">The sequence shown here is derived from an EMBL/GenBank/DDBJ whole genome shotgun (WGS) entry which is preliminary data.</text>
</comment>